<organism evidence="4 5">
    <name type="scientific">Pseudomonas fulva</name>
    <dbReference type="NCBI Taxonomy" id="47880"/>
    <lineage>
        <taxon>Bacteria</taxon>
        <taxon>Pseudomonadati</taxon>
        <taxon>Pseudomonadota</taxon>
        <taxon>Gammaproteobacteria</taxon>
        <taxon>Pseudomonadales</taxon>
        <taxon>Pseudomonadaceae</taxon>
        <taxon>Pseudomonas</taxon>
    </lineage>
</organism>
<name>A0A0D0JR06_9PSED</name>
<evidence type="ECO:0000313" key="5">
    <source>
        <dbReference type="Proteomes" id="UP000032068"/>
    </source>
</evidence>
<dbReference type="Proteomes" id="UP000032068">
    <property type="component" value="Unassembled WGS sequence"/>
</dbReference>
<feature type="coiled-coil region" evidence="1">
    <location>
        <begin position="126"/>
        <end position="191"/>
    </location>
</feature>
<accession>A0A0D0JR06</accession>
<dbReference type="EMBL" id="JXQW01000057">
    <property type="protein sequence ID" value="KIP97798.1"/>
    <property type="molecule type" value="Genomic_DNA"/>
</dbReference>
<gene>
    <name evidence="4" type="ORF">RU08_18105</name>
</gene>
<reference evidence="4 5" key="1">
    <citation type="submission" date="2014-12" db="EMBL/GenBank/DDBJ databases">
        <title>16Stimator: statistical estimation of ribosomal gene copy numbers from draft genome assemblies.</title>
        <authorList>
            <person name="Perisin M.A."/>
            <person name="Vetter M."/>
            <person name="Gilbert J.A."/>
            <person name="Bergelson J."/>
        </authorList>
    </citation>
    <scope>NUCLEOTIDE SEQUENCE [LARGE SCALE GENOMIC DNA]</scope>
    <source>
        <strain evidence="4 5">MEJ086</strain>
    </source>
</reference>
<dbReference type="RefSeq" id="WP_042555230.1">
    <property type="nucleotide sequence ID" value="NZ_JXQW01000057.1"/>
</dbReference>
<dbReference type="AlphaFoldDB" id="A0A0D0JR06"/>
<evidence type="ECO:0000313" key="4">
    <source>
        <dbReference type="EMBL" id="KIP97798.1"/>
    </source>
</evidence>
<keyword evidence="2" id="KW-1133">Transmembrane helix</keyword>
<sequence>MFLNRPPLLALFASLLLFGGCSPSGDSRSPAGAALLGETAQLGAFLAYEHSVGIRLPVEQVEPRLAAVREACSSQRFGQCDLLAIEQSQGHYQAASITVRIAPAGVEPLVGFAGEGGELQSRHTRAEDLAQAVSDTEQQRQRLERQQKTLLQYQARGDLSVSDMLALARELAEVEVQLAGAAQQSAQQQRRLTTNLLTLSFSTEGEPIGRLARIGEAAGGMLDNATEGATEALKLLGYGIPFVIILFPLALLVRWLWRKASRARNKV</sequence>
<dbReference type="PROSITE" id="PS51257">
    <property type="entry name" value="PROKAR_LIPOPROTEIN"/>
    <property type="match status" value="1"/>
</dbReference>
<evidence type="ECO:0000259" key="3">
    <source>
        <dbReference type="Pfam" id="PF14257"/>
    </source>
</evidence>
<evidence type="ECO:0000256" key="1">
    <source>
        <dbReference type="SAM" id="Coils"/>
    </source>
</evidence>
<keyword evidence="1" id="KW-0175">Coiled coil</keyword>
<proteinExistence type="predicted"/>
<keyword evidence="2" id="KW-0472">Membrane</keyword>
<protein>
    <recommendedName>
        <fullName evidence="3">DUF4349 domain-containing protein</fullName>
    </recommendedName>
</protein>
<dbReference type="Pfam" id="PF14257">
    <property type="entry name" value="DUF4349"/>
    <property type="match status" value="1"/>
</dbReference>
<dbReference type="InterPro" id="IPR025645">
    <property type="entry name" value="DUF4349"/>
</dbReference>
<feature type="domain" description="DUF4349" evidence="3">
    <location>
        <begin position="48"/>
        <end position="254"/>
    </location>
</feature>
<evidence type="ECO:0000256" key="2">
    <source>
        <dbReference type="SAM" id="Phobius"/>
    </source>
</evidence>
<keyword evidence="2" id="KW-0812">Transmembrane</keyword>
<dbReference type="OrthoDB" id="5701987at2"/>
<feature type="transmembrane region" description="Helical" evidence="2">
    <location>
        <begin position="235"/>
        <end position="257"/>
    </location>
</feature>
<comment type="caution">
    <text evidence="4">The sequence shown here is derived from an EMBL/GenBank/DDBJ whole genome shotgun (WGS) entry which is preliminary data.</text>
</comment>